<dbReference type="EMBL" id="JAEHTE010000001">
    <property type="protein sequence ID" value="MBI6882356.1"/>
    <property type="molecule type" value="Genomic_DNA"/>
</dbReference>
<name>A0A8I1EBB1_PSEPU</name>
<sequence>MPAPKQTEDLVGDIYNRIKDISIGNEDHISVVLALVAIKILNNKYKPDVSPENNRLIIENYPDATIQDIRQRGLSEAGLNTAIAIFNHASKIAIDYSPLTNIKSDQDLDFEDESKVEGSGDIVTKAYSDIKKSGLTSTGTVASLVLNTVIEAKKDGVTHPKIIRVLIEAIGFALESGRSKVSEKDIKEKILHELCERMGISKKEAEKYYEAARRNKN</sequence>
<organism evidence="1 2">
    <name type="scientific">Pseudomonas putida</name>
    <name type="common">Arthrobacter siderocapsulatus</name>
    <dbReference type="NCBI Taxonomy" id="303"/>
    <lineage>
        <taxon>Bacteria</taxon>
        <taxon>Pseudomonadati</taxon>
        <taxon>Pseudomonadota</taxon>
        <taxon>Gammaproteobacteria</taxon>
        <taxon>Pseudomonadales</taxon>
        <taxon>Pseudomonadaceae</taxon>
        <taxon>Pseudomonas</taxon>
    </lineage>
</organism>
<dbReference type="AlphaFoldDB" id="A0A8I1EBB1"/>
<proteinExistence type="predicted"/>
<evidence type="ECO:0000313" key="2">
    <source>
        <dbReference type="Proteomes" id="UP000637061"/>
    </source>
</evidence>
<protein>
    <submittedName>
        <fullName evidence="1">Uncharacterized protein</fullName>
    </submittedName>
</protein>
<dbReference type="RefSeq" id="WP_198745979.1">
    <property type="nucleotide sequence ID" value="NZ_JAEHTE010000001.1"/>
</dbReference>
<accession>A0A8I1EBB1</accession>
<comment type="caution">
    <text evidence="1">The sequence shown here is derived from an EMBL/GenBank/DDBJ whole genome shotgun (WGS) entry which is preliminary data.</text>
</comment>
<evidence type="ECO:0000313" key="1">
    <source>
        <dbReference type="EMBL" id="MBI6882356.1"/>
    </source>
</evidence>
<dbReference type="Proteomes" id="UP000637061">
    <property type="component" value="Unassembled WGS sequence"/>
</dbReference>
<gene>
    <name evidence="1" type="ORF">JEU22_00230</name>
</gene>
<reference evidence="1" key="1">
    <citation type="submission" date="2020-12" db="EMBL/GenBank/DDBJ databases">
        <title>Enhanced detection system for hospital associated transmission using whole genome sequencing surveillance.</title>
        <authorList>
            <person name="Harrison L.H."/>
            <person name="Van Tyne D."/>
            <person name="Marsh J.W."/>
            <person name="Griffith M.P."/>
            <person name="Snyder D.J."/>
            <person name="Cooper V.S."/>
            <person name="Mustapha M."/>
        </authorList>
    </citation>
    <scope>NUCLEOTIDE SEQUENCE</scope>
    <source>
        <strain evidence="1">PSB00042</strain>
    </source>
</reference>